<proteinExistence type="inferred from homology"/>
<evidence type="ECO:0000256" key="10">
    <source>
        <dbReference type="PROSITE-ProRule" id="PRU10125"/>
    </source>
</evidence>
<evidence type="ECO:0000256" key="5">
    <source>
        <dbReference type="ARBA" id="ARBA00022605"/>
    </source>
</evidence>
<feature type="site" description="Could be important to modulate the pK values of the two catalytic cysteine residues" evidence="9">
    <location>
        <position position="214"/>
    </location>
</feature>
<evidence type="ECO:0000256" key="6">
    <source>
        <dbReference type="ARBA" id="ARBA00023154"/>
    </source>
</evidence>
<dbReference type="EC" id="5.1.1.7" evidence="3 9"/>
<dbReference type="GO" id="GO:0008837">
    <property type="term" value="F:diaminopimelate epimerase activity"/>
    <property type="evidence" value="ECO:0007669"/>
    <property type="project" value="UniProtKB-UniRule"/>
</dbReference>
<dbReference type="Pfam" id="PF01678">
    <property type="entry name" value="DAP_epimerase"/>
    <property type="match status" value="2"/>
</dbReference>
<dbReference type="STRING" id="1089553.Tph_c14380"/>
<dbReference type="GO" id="GO:0009089">
    <property type="term" value="P:lysine biosynthetic process via diaminopimelate"/>
    <property type="evidence" value="ECO:0007669"/>
    <property type="project" value="UniProtKB-UniRule"/>
</dbReference>
<dbReference type="InterPro" id="IPR001653">
    <property type="entry name" value="DAP_epimerase_DapF"/>
</dbReference>
<evidence type="ECO:0000256" key="8">
    <source>
        <dbReference type="ARBA" id="ARBA00051712"/>
    </source>
</evidence>
<keyword evidence="7 9" id="KW-0413">Isomerase</keyword>
<dbReference type="HAMAP" id="MF_00197">
    <property type="entry name" value="DAP_epimerase"/>
    <property type="match status" value="1"/>
</dbReference>
<evidence type="ECO:0000256" key="3">
    <source>
        <dbReference type="ARBA" id="ARBA00013080"/>
    </source>
</evidence>
<evidence type="ECO:0000313" key="11">
    <source>
        <dbReference type="EMBL" id="AFV11647.1"/>
    </source>
</evidence>
<comment type="pathway">
    <text evidence="1 9">Amino-acid biosynthesis; L-lysine biosynthesis via DAP pathway; DL-2,6-diaminopimelate from LL-2,6-diaminopimelate: step 1/1.</text>
</comment>
<dbReference type="KEGG" id="tpz:Tph_c14380"/>
<feature type="active site" evidence="10">
    <location>
        <position position="73"/>
    </location>
</feature>
<feature type="active site" description="Proton acceptor" evidence="9">
    <location>
        <position position="223"/>
    </location>
</feature>
<evidence type="ECO:0000256" key="2">
    <source>
        <dbReference type="ARBA" id="ARBA00010219"/>
    </source>
</evidence>
<dbReference type="Gene3D" id="3.10.310.10">
    <property type="entry name" value="Diaminopimelate Epimerase, Chain A, domain 1"/>
    <property type="match status" value="2"/>
</dbReference>
<dbReference type="EMBL" id="CP003732">
    <property type="protein sequence ID" value="AFV11647.1"/>
    <property type="molecule type" value="Genomic_DNA"/>
</dbReference>
<organism evidence="11 12">
    <name type="scientific">Thermacetogenium phaeum (strain ATCC BAA-254 / DSM 26808 / PB)</name>
    <dbReference type="NCBI Taxonomy" id="1089553"/>
    <lineage>
        <taxon>Bacteria</taxon>
        <taxon>Bacillati</taxon>
        <taxon>Bacillota</taxon>
        <taxon>Clostridia</taxon>
        <taxon>Thermoanaerobacterales</taxon>
        <taxon>Thermoanaerobacteraceae</taxon>
        <taxon>Thermacetogenium</taxon>
    </lineage>
</organism>
<feature type="binding site" evidence="9">
    <location>
        <position position="196"/>
    </location>
    <ligand>
        <name>substrate</name>
    </ligand>
</feature>
<feature type="binding site" evidence="9">
    <location>
        <begin position="214"/>
        <end position="215"/>
    </location>
    <ligand>
        <name>substrate</name>
    </ligand>
</feature>
<evidence type="ECO:0000256" key="7">
    <source>
        <dbReference type="ARBA" id="ARBA00023235"/>
    </source>
</evidence>
<feature type="binding site" evidence="9">
    <location>
        <begin position="224"/>
        <end position="225"/>
    </location>
    <ligand>
        <name>substrate</name>
    </ligand>
</feature>
<keyword evidence="5 9" id="KW-0028">Amino-acid biosynthesis</keyword>
<dbReference type="FunFam" id="3.10.310.10:FF:000004">
    <property type="entry name" value="Diaminopimelate epimerase"/>
    <property type="match status" value="1"/>
</dbReference>
<protein>
    <recommendedName>
        <fullName evidence="3 9">Diaminopimelate epimerase</fullName>
        <shortName evidence="9">DAP epimerase</shortName>
        <ecNumber evidence="3 9">5.1.1.7</ecNumber>
    </recommendedName>
    <alternativeName>
        <fullName evidence="9">PLP-independent amino acid racemase</fullName>
    </alternativeName>
</protein>
<dbReference type="PANTHER" id="PTHR31689:SF0">
    <property type="entry name" value="DIAMINOPIMELATE EPIMERASE"/>
    <property type="match status" value="1"/>
</dbReference>
<keyword evidence="4 9" id="KW-0963">Cytoplasm</keyword>
<evidence type="ECO:0000256" key="9">
    <source>
        <dbReference type="HAMAP-Rule" id="MF_00197"/>
    </source>
</evidence>
<comment type="subunit">
    <text evidence="9">Homodimer.</text>
</comment>
<feature type="binding site" evidence="9">
    <location>
        <position position="163"/>
    </location>
    <ligand>
        <name>substrate</name>
    </ligand>
</feature>
<evidence type="ECO:0000313" key="12">
    <source>
        <dbReference type="Proteomes" id="UP000000467"/>
    </source>
</evidence>
<comment type="function">
    <text evidence="9">Catalyzes the stereoinversion of LL-2,6-diaminopimelate (L,L-DAP) to meso-diaminopimelate (meso-DAP), a precursor of L-lysine and an essential component of the bacterial peptidoglycan.</text>
</comment>
<dbReference type="OrthoDB" id="9805408at2"/>
<name>K4LHV3_THEPS</name>
<feature type="binding site" evidence="9">
    <location>
        <position position="11"/>
    </location>
    <ligand>
        <name>substrate</name>
    </ligand>
</feature>
<comment type="catalytic activity">
    <reaction evidence="8 9">
        <text>(2S,6S)-2,6-diaminopimelate = meso-2,6-diaminopimelate</text>
        <dbReference type="Rhea" id="RHEA:15393"/>
        <dbReference type="ChEBI" id="CHEBI:57609"/>
        <dbReference type="ChEBI" id="CHEBI:57791"/>
        <dbReference type="EC" id="5.1.1.7"/>
    </reaction>
</comment>
<dbReference type="AlphaFoldDB" id="K4LHV3"/>
<dbReference type="eggNOG" id="COG0253">
    <property type="taxonomic scope" value="Bacteria"/>
</dbReference>
<evidence type="ECO:0000256" key="1">
    <source>
        <dbReference type="ARBA" id="ARBA00005196"/>
    </source>
</evidence>
<dbReference type="PROSITE" id="PS01326">
    <property type="entry name" value="DAP_EPIMERASE"/>
    <property type="match status" value="1"/>
</dbReference>
<keyword evidence="6 9" id="KW-0457">Lysine biosynthesis</keyword>
<dbReference type="NCBIfam" id="TIGR00652">
    <property type="entry name" value="DapF"/>
    <property type="match status" value="1"/>
</dbReference>
<dbReference type="Proteomes" id="UP000000467">
    <property type="component" value="Chromosome"/>
</dbReference>
<dbReference type="HOGENOM" id="CLU_053306_3_0_9"/>
<dbReference type="PANTHER" id="PTHR31689">
    <property type="entry name" value="DIAMINOPIMELATE EPIMERASE, CHLOROPLASTIC"/>
    <property type="match status" value="1"/>
</dbReference>
<dbReference type="UniPathway" id="UPA00034">
    <property type="reaction ID" value="UER00025"/>
</dbReference>
<feature type="active site" description="Proton donor" evidence="9">
    <location>
        <position position="73"/>
    </location>
</feature>
<reference evidence="11 12" key="1">
    <citation type="journal article" date="2012" name="BMC Genomics">
        <title>Genome-guided analysis of physiological and morphological traits of the fermentative acetate oxidizer Thermacetogenium phaeum.</title>
        <authorList>
            <person name="Oehler D."/>
            <person name="Poehlein A."/>
            <person name="Leimbach A."/>
            <person name="Muller N."/>
            <person name="Daniel R."/>
            <person name="Gottschalk G."/>
            <person name="Schink B."/>
        </authorList>
    </citation>
    <scope>NUCLEOTIDE SEQUENCE [LARGE SCALE GENOMIC DNA]</scope>
    <source>
        <strain evidence="12">ATCC BAA-254 / DSM 26808 / PB</strain>
    </source>
</reference>
<feature type="binding site" evidence="9">
    <location>
        <position position="64"/>
    </location>
    <ligand>
        <name>substrate</name>
    </ligand>
</feature>
<gene>
    <name evidence="9 11" type="primary">dapF</name>
    <name evidence="11" type="ordered locus">Tph_c14380</name>
</gene>
<feature type="binding site" evidence="9">
    <location>
        <begin position="74"/>
        <end position="75"/>
    </location>
    <ligand>
        <name>substrate</name>
    </ligand>
</feature>
<comment type="subcellular location">
    <subcellularLocation>
        <location evidence="9">Cytoplasm</location>
    </subcellularLocation>
</comment>
<feature type="site" description="Could be important to modulate the pK values of the two catalytic cysteine residues" evidence="9">
    <location>
        <position position="165"/>
    </location>
</feature>
<comment type="caution">
    <text evidence="9">Lacks conserved residue(s) required for the propagation of feature annotation.</text>
</comment>
<dbReference type="InterPro" id="IPR018510">
    <property type="entry name" value="DAP_epimerase_AS"/>
</dbReference>
<evidence type="ECO:0000256" key="4">
    <source>
        <dbReference type="ARBA" id="ARBA00022490"/>
    </source>
</evidence>
<dbReference type="GO" id="GO:0005829">
    <property type="term" value="C:cytosol"/>
    <property type="evidence" value="ECO:0007669"/>
    <property type="project" value="TreeGrafter"/>
</dbReference>
<accession>K4LHV3</accession>
<comment type="similarity">
    <text evidence="2 9">Belongs to the diaminopimelate epimerase family.</text>
</comment>
<keyword evidence="12" id="KW-1185">Reference proteome</keyword>
<dbReference type="SUPFAM" id="SSF54506">
    <property type="entry name" value="Diaminopimelate epimerase-like"/>
    <property type="match status" value="2"/>
</dbReference>
<sequence>MQFTKWHGLGNDFILLETKPDSLPKDKIPSFTRRLCDRNFGVGGDGLVFVFQDEQGMINMRIFNADGSEAEMCGNAIRCVAKYAYQKGLAKEIIFQIKTKAGVKVPELILEEGSVAAAKVDMGEPILEREKIPVAGEPGDRVVNEVIEVGDNILKFTAVSMGNPHCLIFVPDAGSAPVRTLGPRLECHRLFPSRTNVEFVEVLNRKEARVRVWERGVGETLACGTGACATAVGGALAGYLDRKVRVYLPGGELLVEWAENNHVYMTGPAEEVFQGYLHDEFIKRILDENPEPQANGSNR</sequence>
<dbReference type="RefSeq" id="WP_015050527.1">
    <property type="nucleotide sequence ID" value="NC_018870.1"/>
</dbReference>